<dbReference type="EMBL" id="KL364371">
    <property type="protein sequence ID" value="KFD44844.1"/>
    <property type="molecule type" value="Genomic_DNA"/>
</dbReference>
<dbReference type="InterPro" id="IPR009644">
    <property type="entry name" value="FKTN/MNN4/W02B3.4-1"/>
</dbReference>
<evidence type="ECO:0000256" key="3">
    <source>
        <dbReference type="ARBA" id="ARBA00022989"/>
    </source>
</evidence>
<keyword evidence="3" id="KW-1133">Transmembrane helix</keyword>
<dbReference type="PANTHER" id="PTHR15407:SF28">
    <property type="entry name" value="RIBITOL-5-PHOSPHATE TRANSFERASE FKTN"/>
    <property type="match status" value="1"/>
</dbReference>
<comment type="subcellular location">
    <subcellularLocation>
        <location evidence="1">Membrane</location>
        <topology evidence="1">Single-pass membrane protein</topology>
    </subcellularLocation>
</comment>
<dbReference type="GO" id="GO:0016020">
    <property type="term" value="C:membrane"/>
    <property type="evidence" value="ECO:0007669"/>
    <property type="project" value="UniProtKB-SubCell"/>
</dbReference>
<keyword evidence="6" id="KW-1185">Reference proteome</keyword>
<feature type="non-terminal residue" evidence="5">
    <location>
        <position position="1"/>
    </location>
</feature>
<keyword evidence="4" id="KW-0472">Membrane</keyword>
<sequence length="133" mass="15950">FLTLIYFAFQPSDSLELSVYAKSTKIDLFFVYSNGNSSWVGGMIPSQRRKLRWSYPKISRLCRAELLGELFSVPCNVNEVLNADYGPNWSHTIEDKNFIWYKSHRNVQTLDKYTDMEWRRVFQVYWDQHKRKH</sequence>
<organism evidence="5 6">
    <name type="scientific">Trichuris suis</name>
    <name type="common">pig whipworm</name>
    <dbReference type="NCBI Taxonomy" id="68888"/>
    <lineage>
        <taxon>Eukaryota</taxon>
        <taxon>Metazoa</taxon>
        <taxon>Ecdysozoa</taxon>
        <taxon>Nematoda</taxon>
        <taxon>Enoplea</taxon>
        <taxon>Dorylaimia</taxon>
        <taxon>Trichinellida</taxon>
        <taxon>Trichuridae</taxon>
        <taxon>Trichuris</taxon>
    </lineage>
</organism>
<evidence type="ECO:0000256" key="2">
    <source>
        <dbReference type="ARBA" id="ARBA00022692"/>
    </source>
</evidence>
<reference evidence="5 6" key="1">
    <citation type="journal article" date="2014" name="Nat. Genet.">
        <title>Genome and transcriptome of the porcine whipworm Trichuris suis.</title>
        <authorList>
            <person name="Jex A.R."/>
            <person name="Nejsum P."/>
            <person name="Schwarz E.M."/>
            <person name="Hu L."/>
            <person name="Young N.D."/>
            <person name="Hall R.S."/>
            <person name="Korhonen P.K."/>
            <person name="Liao S."/>
            <person name="Thamsborg S."/>
            <person name="Xia J."/>
            <person name="Xu P."/>
            <person name="Wang S."/>
            <person name="Scheerlinck J.P."/>
            <person name="Hofmann A."/>
            <person name="Sternberg P.W."/>
            <person name="Wang J."/>
            <person name="Gasser R.B."/>
        </authorList>
    </citation>
    <scope>NUCLEOTIDE SEQUENCE [LARGE SCALE GENOMIC DNA]</scope>
    <source>
        <strain evidence="5">DCEP-RM93M</strain>
    </source>
</reference>
<dbReference type="PANTHER" id="PTHR15407">
    <property type="entry name" value="FUKUTIN-RELATED"/>
    <property type="match status" value="1"/>
</dbReference>
<protein>
    <submittedName>
        <fullName evidence="5">Uncharacterized protein</fullName>
    </submittedName>
</protein>
<gene>
    <name evidence="5" type="ORF">M513_14280</name>
</gene>
<keyword evidence="2" id="KW-0812">Transmembrane</keyword>
<evidence type="ECO:0000256" key="1">
    <source>
        <dbReference type="ARBA" id="ARBA00004167"/>
    </source>
</evidence>
<proteinExistence type="predicted"/>
<evidence type="ECO:0000313" key="6">
    <source>
        <dbReference type="Proteomes" id="UP000030764"/>
    </source>
</evidence>
<evidence type="ECO:0000256" key="4">
    <source>
        <dbReference type="ARBA" id="ARBA00023136"/>
    </source>
</evidence>
<dbReference type="Proteomes" id="UP000030764">
    <property type="component" value="Unassembled WGS sequence"/>
</dbReference>
<accession>A0A085LIP8</accession>
<dbReference type="AlphaFoldDB" id="A0A085LIP8"/>
<name>A0A085LIP8_9BILA</name>
<evidence type="ECO:0000313" key="5">
    <source>
        <dbReference type="EMBL" id="KFD44844.1"/>
    </source>
</evidence>